<organism evidence="2 3">
    <name type="scientific">Sorghum bicolor</name>
    <name type="common">Sorghum</name>
    <name type="synonym">Sorghum vulgare</name>
    <dbReference type="NCBI Taxonomy" id="4558"/>
    <lineage>
        <taxon>Eukaryota</taxon>
        <taxon>Viridiplantae</taxon>
        <taxon>Streptophyta</taxon>
        <taxon>Embryophyta</taxon>
        <taxon>Tracheophyta</taxon>
        <taxon>Spermatophyta</taxon>
        <taxon>Magnoliopsida</taxon>
        <taxon>Liliopsida</taxon>
        <taxon>Poales</taxon>
        <taxon>Poaceae</taxon>
        <taxon>PACMAD clade</taxon>
        <taxon>Panicoideae</taxon>
        <taxon>Andropogonodae</taxon>
        <taxon>Andropogoneae</taxon>
        <taxon>Sorghinae</taxon>
        <taxon>Sorghum</taxon>
    </lineage>
</organism>
<dbReference type="PANTHER" id="PTHR36034:SF2">
    <property type="entry name" value="EXPRESSED PROTEIN"/>
    <property type="match status" value="1"/>
</dbReference>
<proteinExistence type="predicted"/>
<dbReference type="STRING" id="4558.A0A1B6PHG5"/>
<sequence>MNFLYRTSQPAAPELPRISEQDDHGDSLRKPTMTLEGLIADDPHLPSSARSEDGDANKGSGNISRDPSSLDSKSPVPPWTHTDVAEDEGWITIPYKALPESWNDISEMVQLQALDRSFLFPGEQVHILACLSASKQDRQVISPFRIAAVMSKNGNSLQNSTNKSSPVSANGHDNGEAGESGYRDVELNGEGCPSEHDILETQSLLQMEDHKQQIEHMLQRFRESNFFVRIAESDEPLWSKKRVNATTTTEDWSDSQGNSKTSRSNVYNTISDKGMFDGSTSGGVARDTVKCYSLQNGDIVIVLQVNVGVNKLEDPVLEVLQFEKSTPINYMLDNLVDGLSDSNDDPCRELISWVLPLDRTLPPRSLAPPTLSTSVSHNSYSAPGSQIFNFRSYSMPSPSSVTPNDIRPPQISESQEFIHEKPAKTPAIINDGQLSFRGVPLEPERYSVRCGLEGVYLLGKRWRRKVEIIQPIEVHSFAAKCTLENILCVTVKNISPTHAKDIVVFIDAITIVFEEASKGGAPLSLPIASIEVGDGHNLPNLALRRGEEHSFILKPAFMSSREWKTNSDAPLALSLPTMTESTLNNHTPRVGQPYVALGDQYAVVVSYHSNYTESKLFFKQATSWRPSAASDLMISVSSELSLRNPSLGARVPQLPVQVLTLEATNMTSENLTLTVITPEASGSSSVVSLNSDPATPNGSFDGVNQSEKRSGLGKHGIGFQRLNSVLAGSPQEGDNGGNRMSNASDCTHLWLQSAVPLGCVPARSSTIAKLELLPLTDGIITVDTLQITASEKVTVALQALRTYRSTLWRYMPPLSCYQEGHRIFEHQVVHCFVYWGSETNLFDECETTRPKHSLLICIGWTQATQYN</sequence>
<feature type="region of interest" description="Disordered" evidence="1">
    <location>
        <begin position="246"/>
        <end position="266"/>
    </location>
</feature>
<dbReference type="EMBL" id="CM000766">
    <property type="protein sequence ID" value="KXG25118.1"/>
    <property type="molecule type" value="Genomic_DNA"/>
</dbReference>
<evidence type="ECO:0000313" key="3">
    <source>
        <dbReference type="Proteomes" id="UP000000768"/>
    </source>
</evidence>
<gene>
    <name evidence="2" type="ORF">SORBI_3007G122700</name>
</gene>
<feature type="region of interest" description="Disordered" evidence="1">
    <location>
        <begin position="684"/>
        <end position="712"/>
    </location>
</feature>
<feature type="compositionally biased region" description="Polar residues" evidence="1">
    <location>
        <begin position="59"/>
        <end position="72"/>
    </location>
</feature>
<feature type="compositionally biased region" description="Polar residues" evidence="1">
    <location>
        <begin position="1"/>
        <end position="10"/>
    </location>
</feature>
<dbReference type="Gramene" id="KXG25118">
    <property type="protein sequence ID" value="KXG25118"/>
    <property type="gene ID" value="SORBI_3007G122700"/>
</dbReference>
<feature type="region of interest" description="Disordered" evidence="1">
    <location>
        <begin position="154"/>
        <end position="193"/>
    </location>
</feature>
<keyword evidence="3" id="KW-1185">Reference proteome</keyword>
<feature type="compositionally biased region" description="Basic and acidic residues" evidence="1">
    <location>
        <begin position="17"/>
        <end position="29"/>
    </location>
</feature>
<dbReference type="FunCoup" id="A0A1B6PHG5">
    <property type="interactions" value="3087"/>
</dbReference>
<name>A0A1B6PHG5_SORBI</name>
<feature type="compositionally biased region" description="Polar residues" evidence="1">
    <location>
        <begin position="692"/>
        <end position="705"/>
    </location>
</feature>
<feature type="compositionally biased region" description="Polar residues" evidence="1">
    <location>
        <begin position="154"/>
        <end position="168"/>
    </location>
</feature>
<evidence type="ECO:0000313" key="2">
    <source>
        <dbReference type="EMBL" id="KXG25118.1"/>
    </source>
</evidence>
<feature type="region of interest" description="Disordered" evidence="1">
    <location>
        <begin position="1"/>
        <end position="83"/>
    </location>
</feature>
<dbReference type="ExpressionAtlas" id="A0A1B6PHG5">
    <property type="expression patterns" value="baseline and differential"/>
</dbReference>
<reference evidence="3" key="2">
    <citation type="journal article" date="2018" name="Plant J.">
        <title>The Sorghum bicolor reference genome: improved assembly, gene annotations, a transcriptome atlas, and signatures of genome organization.</title>
        <authorList>
            <person name="McCormick R.F."/>
            <person name="Truong S.K."/>
            <person name="Sreedasyam A."/>
            <person name="Jenkins J."/>
            <person name="Shu S."/>
            <person name="Sims D."/>
            <person name="Kennedy M."/>
            <person name="Amirebrahimi M."/>
            <person name="Weers B.D."/>
            <person name="McKinley B."/>
            <person name="Mattison A."/>
            <person name="Morishige D.T."/>
            <person name="Grimwood J."/>
            <person name="Schmutz J."/>
            <person name="Mullet J.E."/>
        </authorList>
    </citation>
    <scope>NUCLEOTIDE SEQUENCE [LARGE SCALE GENOMIC DNA]</scope>
    <source>
        <strain evidence="3">cv. BTx623</strain>
    </source>
</reference>
<dbReference type="PANTHER" id="PTHR36034">
    <property type="entry name" value="EXPRESSED PROTEIN"/>
    <property type="match status" value="1"/>
</dbReference>
<reference evidence="2 3" key="1">
    <citation type="journal article" date="2009" name="Nature">
        <title>The Sorghum bicolor genome and the diversification of grasses.</title>
        <authorList>
            <person name="Paterson A.H."/>
            <person name="Bowers J.E."/>
            <person name="Bruggmann R."/>
            <person name="Dubchak I."/>
            <person name="Grimwood J."/>
            <person name="Gundlach H."/>
            <person name="Haberer G."/>
            <person name="Hellsten U."/>
            <person name="Mitros T."/>
            <person name="Poliakov A."/>
            <person name="Schmutz J."/>
            <person name="Spannagl M."/>
            <person name="Tang H."/>
            <person name="Wang X."/>
            <person name="Wicker T."/>
            <person name="Bharti A.K."/>
            <person name="Chapman J."/>
            <person name="Feltus F.A."/>
            <person name="Gowik U."/>
            <person name="Grigoriev I.V."/>
            <person name="Lyons E."/>
            <person name="Maher C.A."/>
            <person name="Martis M."/>
            <person name="Narechania A."/>
            <person name="Otillar R.P."/>
            <person name="Penning B.W."/>
            <person name="Salamov A.A."/>
            <person name="Wang Y."/>
            <person name="Zhang L."/>
            <person name="Carpita N.C."/>
            <person name="Freeling M."/>
            <person name="Gingle A.R."/>
            <person name="Hash C.T."/>
            <person name="Keller B."/>
            <person name="Klein P."/>
            <person name="Kresovich S."/>
            <person name="McCann M.C."/>
            <person name="Ming R."/>
            <person name="Peterson D.G."/>
            <person name="Mehboob-ur-Rahman"/>
            <person name="Ware D."/>
            <person name="Westhoff P."/>
            <person name="Mayer K.F."/>
            <person name="Messing J."/>
            <person name="Rokhsar D.S."/>
        </authorList>
    </citation>
    <scope>NUCLEOTIDE SEQUENCE [LARGE SCALE GENOMIC DNA]</scope>
    <source>
        <strain evidence="3">cv. BTx623</strain>
    </source>
</reference>
<evidence type="ECO:0000256" key="1">
    <source>
        <dbReference type="SAM" id="MobiDB-lite"/>
    </source>
</evidence>
<dbReference type="AlphaFoldDB" id="A0A1B6PHG5"/>
<dbReference type="Proteomes" id="UP000000768">
    <property type="component" value="Chromosome 7"/>
</dbReference>
<dbReference type="InParanoid" id="A0A1B6PHG5"/>
<protein>
    <submittedName>
        <fullName evidence="2">Uncharacterized protein</fullName>
    </submittedName>
</protein>
<accession>A0A1B6PHG5</accession>